<keyword evidence="5" id="KW-0547">Nucleotide-binding</keyword>
<dbReference type="InterPro" id="IPR036890">
    <property type="entry name" value="HATPase_C_sf"/>
</dbReference>
<protein>
    <recommendedName>
        <fullName evidence="2">histidine kinase</fullName>
        <ecNumber evidence="2">2.7.13.3</ecNumber>
    </recommendedName>
</protein>
<name>A0ABT6NE70_9FIRM</name>
<dbReference type="Gene3D" id="1.20.5.1930">
    <property type="match status" value="1"/>
</dbReference>
<dbReference type="EMBL" id="JARYZI010000007">
    <property type="protein sequence ID" value="MDH8678703.1"/>
    <property type="molecule type" value="Genomic_DNA"/>
</dbReference>
<evidence type="ECO:0000313" key="14">
    <source>
        <dbReference type="Proteomes" id="UP001158045"/>
    </source>
</evidence>
<dbReference type="Proteomes" id="UP001158045">
    <property type="component" value="Unassembled WGS sequence"/>
</dbReference>
<feature type="transmembrane region" description="Helical" evidence="10">
    <location>
        <begin position="107"/>
        <end position="124"/>
    </location>
</feature>
<evidence type="ECO:0000313" key="13">
    <source>
        <dbReference type="EMBL" id="MDH8678703.1"/>
    </source>
</evidence>
<comment type="caution">
    <text evidence="13">The sequence shown here is derived from an EMBL/GenBank/DDBJ whole genome shotgun (WGS) entry which is preliminary data.</text>
</comment>
<dbReference type="PANTHER" id="PTHR24421">
    <property type="entry name" value="NITRATE/NITRITE SENSOR PROTEIN NARX-RELATED"/>
    <property type="match status" value="1"/>
</dbReference>
<dbReference type="RefSeq" id="WP_281094578.1">
    <property type="nucleotide sequence ID" value="NZ_JARYZI010000007.1"/>
</dbReference>
<keyword evidence="4" id="KW-0808">Transferase</keyword>
<evidence type="ECO:0000256" key="1">
    <source>
        <dbReference type="ARBA" id="ARBA00000085"/>
    </source>
</evidence>
<keyword evidence="10" id="KW-1133">Transmembrane helix</keyword>
<dbReference type="InterPro" id="IPR011712">
    <property type="entry name" value="Sig_transdc_His_kin_sub3_dim/P"/>
</dbReference>
<evidence type="ECO:0000259" key="12">
    <source>
        <dbReference type="Pfam" id="PF16927"/>
    </source>
</evidence>
<dbReference type="Gene3D" id="3.30.565.10">
    <property type="entry name" value="Histidine kinase-like ATPase, C-terminal domain"/>
    <property type="match status" value="1"/>
</dbReference>
<feature type="transmembrane region" description="Helical" evidence="10">
    <location>
        <begin position="73"/>
        <end position="95"/>
    </location>
</feature>
<keyword evidence="7" id="KW-0067">ATP-binding</keyword>
<feature type="transmembrane region" description="Helical" evidence="10">
    <location>
        <begin position="45"/>
        <end position="61"/>
    </location>
</feature>
<dbReference type="CDD" id="cd16917">
    <property type="entry name" value="HATPase_UhpB-NarQ-NarX-like"/>
    <property type="match status" value="1"/>
</dbReference>
<reference evidence="13 14" key="1">
    <citation type="submission" date="2023-04" db="EMBL/GenBank/DDBJ databases">
        <title>Fusibacter bizertensis strain WBS, isolated from littoral bottom sediments of the Arctic seas - biochemical and genomic analysis.</title>
        <authorList>
            <person name="Brioukhanov A.L."/>
        </authorList>
    </citation>
    <scope>NUCLEOTIDE SEQUENCE [LARGE SCALE GENOMIC DNA]</scope>
    <source>
        <strain evidence="13 14">WBS</strain>
    </source>
</reference>
<evidence type="ECO:0000256" key="5">
    <source>
        <dbReference type="ARBA" id="ARBA00022741"/>
    </source>
</evidence>
<dbReference type="InterPro" id="IPR031621">
    <property type="entry name" value="HisKA_7TM"/>
</dbReference>
<dbReference type="EC" id="2.7.13.3" evidence="2"/>
<keyword evidence="8" id="KW-0902">Two-component regulatory system</keyword>
<proteinExistence type="predicted"/>
<feature type="domain" description="Histidine kinase N-terminal 7TM region" evidence="12">
    <location>
        <begin position="20"/>
        <end position="239"/>
    </location>
</feature>
<dbReference type="PANTHER" id="PTHR24421:SF10">
    <property type="entry name" value="NITRATE_NITRITE SENSOR PROTEIN NARQ"/>
    <property type="match status" value="1"/>
</dbReference>
<keyword evidence="14" id="KW-1185">Reference proteome</keyword>
<feature type="coiled-coil region" evidence="9">
    <location>
        <begin position="345"/>
        <end position="372"/>
    </location>
</feature>
<evidence type="ECO:0000256" key="3">
    <source>
        <dbReference type="ARBA" id="ARBA00022553"/>
    </source>
</evidence>
<evidence type="ECO:0000256" key="10">
    <source>
        <dbReference type="SAM" id="Phobius"/>
    </source>
</evidence>
<feature type="transmembrane region" description="Helical" evidence="10">
    <location>
        <begin position="208"/>
        <end position="230"/>
    </location>
</feature>
<organism evidence="13 14">
    <name type="scientific">Fusibacter bizertensis</name>
    <dbReference type="NCBI Taxonomy" id="1488331"/>
    <lineage>
        <taxon>Bacteria</taxon>
        <taxon>Bacillati</taxon>
        <taxon>Bacillota</taxon>
        <taxon>Clostridia</taxon>
        <taxon>Eubacteriales</taxon>
        <taxon>Eubacteriales Family XII. Incertae Sedis</taxon>
        <taxon>Fusibacter</taxon>
    </lineage>
</organism>
<keyword evidence="9" id="KW-0175">Coiled coil</keyword>
<keyword evidence="10" id="KW-0812">Transmembrane</keyword>
<comment type="catalytic activity">
    <reaction evidence="1">
        <text>ATP + protein L-histidine = ADP + protein N-phospho-L-histidine.</text>
        <dbReference type="EC" id="2.7.13.3"/>
    </reaction>
</comment>
<feature type="transmembrane region" description="Helical" evidence="10">
    <location>
        <begin position="144"/>
        <end position="167"/>
    </location>
</feature>
<evidence type="ECO:0000256" key="8">
    <source>
        <dbReference type="ARBA" id="ARBA00023012"/>
    </source>
</evidence>
<evidence type="ECO:0000256" key="2">
    <source>
        <dbReference type="ARBA" id="ARBA00012438"/>
    </source>
</evidence>
<dbReference type="SUPFAM" id="SSF55874">
    <property type="entry name" value="ATPase domain of HSP90 chaperone/DNA topoisomerase II/histidine kinase"/>
    <property type="match status" value="1"/>
</dbReference>
<dbReference type="Pfam" id="PF07730">
    <property type="entry name" value="HisKA_3"/>
    <property type="match status" value="1"/>
</dbReference>
<feature type="transmembrane region" description="Helical" evidence="10">
    <location>
        <begin position="179"/>
        <end position="196"/>
    </location>
</feature>
<keyword evidence="10" id="KW-0472">Membrane</keyword>
<keyword evidence="3" id="KW-0597">Phosphoprotein</keyword>
<evidence type="ECO:0000256" key="4">
    <source>
        <dbReference type="ARBA" id="ARBA00022679"/>
    </source>
</evidence>
<feature type="transmembrane region" description="Helical" evidence="10">
    <location>
        <begin position="12"/>
        <end position="33"/>
    </location>
</feature>
<evidence type="ECO:0000256" key="6">
    <source>
        <dbReference type="ARBA" id="ARBA00022777"/>
    </source>
</evidence>
<sequence>MEVSDKLAHEIYTIVLFHWVAILLLFGFAAVLIIKGKKSVLKNTYILVVGLISLWLVAKILKTVSPNIHMRWFFIVVQYFAVEFLGAAFLIFALCYKTGKLPSKWKILLLLIIPTTSFIIVLTNPLHMNFYSYFDFYRDRFGPWFLPVQSLQYLYLFAGVVLLVIGYRQEPRKAFVGRALALLSLLAMLLNVYYIAFKLDFLEWLFPFTVFDITPIALALALLLFMATAYRQRFLDISPISIRKSFSFISKGVFYVYEDESIYRGNTAFYRFFPQCQLTKTLTGILDVMELDTKEDKTNLYQAIKGDALYTHVQVRSSSGRHFKVVVKPLKYGVKMVSFSELTQVIQLSEKVKLQNDKLSAAREQLEEITAKQRDLAVIKLQTGIAQNVHDILGHSLTVVIGTTELAAMDAEKGDITSKLVSIKEMLINSLADLRNALSNEMPMLKETSLIKAIEALSNDSIVLDFSYQGQPIELSSEINETIYRLCQESITNAIRHGSAAHITIVLRFQAKQIEIFAIDDGKGCEVIKLHYGLQGIQQRAESLGGKAIFRSDGQMGFHTHVILPIIN</sequence>
<dbReference type="InterPro" id="IPR050482">
    <property type="entry name" value="Sensor_HK_TwoCompSys"/>
</dbReference>
<evidence type="ECO:0000256" key="7">
    <source>
        <dbReference type="ARBA" id="ARBA00022840"/>
    </source>
</evidence>
<accession>A0ABT6NE70</accession>
<keyword evidence="6 13" id="KW-0418">Kinase</keyword>
<feature type="domain" description="Signal transduction histidine kinase subgroup 3 dimerisation and phosphoacceptor" evidence="11">
    <location>
        <begin position="384"/>
        <end position="440"/>
    </location>
</feature>
<evidence type="ECO:0000256" key="9">
    <source>
        <dbReference type="SAM" id="Coils"/>
    </source>
</evidence>
<evidence type="ECO:0000259" key="11">
    <source>
        <dbReference type="Pfam" id="PF07730"/>
    </source>
</evidence>
<dbReference type="Pfam" id="PF16927">
    <property type="entry name" value="HisKA_7TM"/>
    <property type="match status" value="1"/>
</dbReference>
<gene>
    <name evidence="13" type="ORF">QE109_11120</name>
</gene>
<dbReference type="GO" id="GO:0016301">
    <property type="term" value="F:kinase activity"/>
    <property type="evidence" value="ECO:0007669"/>
    <property type="project" value="UniProtKB-KW"/>
</dbReference>